<sequence>MQVVIRLRHCAICIEHGPLESHLCFGDCMSIANLSIARKLYATFGIVIAILVILGITFYSFFSSVMEANRWNVHTYQVIDETRALTESLINMETGLRGYAIVGDDAMLEPYRNGSESFKQHLATIRNLTSDNAQQQERLRKLENQETQWASSFADDLLTKRKTVISGSTTMDQFIASFKGNTGKAQMDAMRATLSEVAGNESSLLSVREAEVKSLQTKTQIVLIAGTLVAIALALVFATWIARLIAGPLREAVTLAEAIAGGDLTRTIISRTTDEVGSLMRAFAGMQDKLVSVVSSIKTSTDSINVAAGEVRAGNADLSSRTEQQAASLEETASSMEELTATVKQNADNARQASGLAANASEVADKGNDAVGRVVATMSDINESSSKIGDITGIIEGIAFQTNILALNAAVEAARAGEQGRGFAVVASEVRSLAQRSSAAAKEIKELIGASIDKIRGGMTEVEEAGRTMSEVTLAISRVTDIMGEIAAASDEQSRGIEQVNQAITQMDQVTQQNAALVEEAAAAAQSLEDQGSELGRAVSAFRIATSVTAFTSAKVSARPATRAPARPSAPLKRPALQPVKPAAVESADAAPAVSAQAAVESAGADWQTF</sequence>
<comment type="caution">
    <text evidence="9">The sequence shown here is derived from an EMBL/GenBank/DDBJ whole genome shotgun (WGS) entry which is preliminary data.</text>
</comment>
<evidence type="ECO:0000259" key="7">
    <source>
        <dbReference type="PROSITE" id="PS50111"/>
    </source>
</evidence>
<feature type="transmembrane region" description="Helical" evidence="6">
    <location>
        <begin position="221"/>
        <end position="242"/>
    </location>
</feature>
<dbReference type="PROSITE" id="PS50111">
    <property type="entry name" value="CHEMOTAXIS_TRANSDUC_2"/>
    <property type="match status" value="1"/>
</dbReference>
<dbReference type="GO" id="GO:0004888">
    <property type="term" value="F:transmembrane signaling receptor activity"/>
    <property type="evidence" value="ECO:0007669"/>
    <property type="project" value="InterPro"/>
</dbReference>
<feature type="transmembrane region" description="Helical" evidence="6">
    <location>
        <begin position="40"/>
        <end position="62"/>
    </location>
</feature>
<dbReference type="CDD" id="cd06225">
    <property type="entry name" value="HAMP"/>
    <property type="match status" value="1"/>
</dbReference>
<protein>
    <submittedName>
        <fullName evidence="9">Chemotaxis protein</fullName>
    </submittedName>
</protein>
<dbReference type="PANTHER" id="PTHR43531:SF14">
    <property type="entry name" value="METHYL-ACCEPTING CHEMOTAXIS PROTEIN I-RELATED"/>
    <property type="match status" value="1"/>
</dbReference>
<dbReference type="InterPro" id="IPR003660">
    <property type="entry name" value="HAMP_dom"/>
</dbReference>
<dbReference type="SUPFAM" id="SSF58104">
    <property type="entry name" value="Methyl-accepting chemotaxis protein (MCP) signaling domain"/>
    <property type="match status" value="1"/>
</dbReference>
<dbReference type="CDD" id="cd19410">
    <property type="entry name" value="HK9-like_sensor"/>
    <property type="match status" value="1"/>
</dbReference>
<evidence type="ECO:0000256" key="1">
    <source>
        <dbReference type="ARBA" id="ARBA00004370"/>
    </source>
</evidence>
<dbReference type="Pfam" id="PF00015">
    <property type="entry name" value="MCPsignal"/>
    <property type="match status" value="1"/>
</dbReference>
<name>A0A2T3XQ57_9BURK</name>
<comment type="subcellular location">
    <subcellularLocation>
        <location evidence="1">Membrane</location>
    </subcellularLocation>
</comment>
<dbReference type="Proteomes" id="UP000240638">
    <property type="component" value="Unassembled WGS sequence"/>
</dbReference>
<dbReference type="InterPro" id="IPR007891">
    <property type="entry name" value="CHASE3"/>
</dbReference>
<keyword evidence="6" id="KW-0812">Transmembrane</keyword>
<dbReference type="FunFam" id="1.10.287.950:FF:000001">
    <property type="entry name" value="Methyl-accepting chemotaxis sensory transducer"/>
    <property type="match status" value="1"/>
</dbReference>
<feature type="domain" description="Methyl-accepting transducer" evidence="7">
    <location>
        <begin position="300"/>
        <end position="529"/>
    </location>
</feature>
<evidence type="ECO:0000256" key="3">
    <source>
        <dbReference type="ARBA" id="ARBA00029447"/>
    </source>
</evidence>
<keyword evidence="2" id="KW-0488">Methylation</keyword>
<dbReference type="CDD" id="cd11386">
    <property type="entry name" value="MCP_signal"/>
    <property type="match status" value="1"/>
</dbReference>
<dbReference type="GO" id="GO:0007165">
    <property type="term" value="P:signal transduction"/>
    <property type="evidence" value="ECO:0007669"/>
    <property type="project" value="UniProtKB-KW"/>
</dbReference>
<keyword evidence="6" id="KW-0472">Membrane</keyword>
<dbReference type="PRINTS" id="PR00260">
    <property type="entry name" value="CHEMTRNSDUCR"/>
</dbReference>
<dbReference type="EMBL" id="PYUC01000011">
    <property type="protein sequence ID" value="PTB18660.1"/>
    <property type="molecule type" value="Genomic_DNA"/>
</dbReference>
<feature type="region of interest" description="Disordered" evidence="5">
    <location>
        <begin position="558"/>
        <end position="610"/>
    </location>
</feature>
<keyword evidence="6" id="KW-1133">Transmembrane helix</keyword>
<dbReference type="PANTHER" id="PTHR43531">
    <property type="entry name" value="PROTEIN ICFG"/>
    <property type="match status" value="1"/>
</dbReference>
<evidence type="ECO:0000259" key="8">
    <source>
        <dbReference type="PROSITE" id="PS50885"/>
    </source>
</evidence>
<dbReference type="InterPro" id="IPR004089">
    <property type="entry name" value="MCPsignal_dom"/>
</dbReference>
<dbReference type="GO" id="GO:0006935">
    <property type="term" value="P:chemotaxis"/>
    <property type="evidence" value="ECO:0007669"/>
    <property type="project" value="InterPro"/>
</dbReference>
<dbReference type="Gene3D" id="1.10.287.950">
    <property type="entry name" value="Methyl-accepting chemotaxis protein"/>
    <property type="match status" value="1"/>
</dbReference>
<evidence type="ECO:0000313" key="9">
    <source>
        <dbReference type="EMBL" id="PTB18660.1"/>
    </source>
</evidence>
<dbReference type="GO" id="GO:0005886">
    <property type="term" value="C:plasma membrane"/>
    <property type="evidence" value="ECO:0007669"/>
    <property type="project" value="TreeGrafter"/>
</dbReference>
<dbReference type="InterPro" id="IPR051310">
    <property type="entry name" value="MCP_chemotaxis"/>
</dbReference>
<reference evidence="9 10" key="1">
    <citation type="submission" date="2018-03" db="EMBL/GenBank/DDBJ databases">
        <title>Whole genome analyses suggest that Burkholderia sensu lato contains two further novel genera in the rhizoxinica-symbiotica group Mycetohabitans gen. nov., and Trinickia gen. nov.: implications for the evolution of diazotrophy and nodulation in the Burkholderiaceae.</title>
        <authorList>
            <person name="Estrada De Los Santos P."/>
            <person name="Palmer M."/>
            <person name="Chavez-Ramirez B."/>
            <person name="Steenkamp E.T."/>
            <person name="Hirsch A.M."/>
            <person name="Manyaka P."/>
            <person name="Maluk M."/>
            <person name="Lafos M."/>
            <person name="Crook M."/>
            <person name="Gross E."/>
            <person name="Simon M.F."/>
            <person name="Bueno Dos Reis Junior F."/>
            <person name="Poole P.S."/>
            <person name="Venter S.N."/>
            <person name="James E.K."/>
        </authorList>
    </citation>
    <scope>NUCLEOTIDE SEQUENCE [LARGE SCALE GENOMIC DNA]</scope>
    <source>
        <strain evidence="9 10">JPY-366</strain>
    </source>
</reference>
<feature type="compositionally biased region" description="Low complexity" evidence="5">
    <location>
        <begin position="582"/>
        <end position="610"/>
    </location>
</feature>
<dbReference type="AlphaFoldDB" id="A0A2T3XQ57"/>
<dbReference type="PROSITE" id="PS50885">
    <property type="entry name" value="HAMP"/>
    <property type="match status" value="1"/>
</dbReference>
<keyword evidence="4" id="KW-0807">Transducer</keyword>
<dbReference type="SMART" id="SM00283">
    <property type="entry name" value="MA"/>
    <property type="match status" value="1"/>
</dbReference>
<evidence type="ECO:0000256" key="6">
    <source>
        <dbReference type="SAM" id="Phobius"/>
    </source>
</evidence>
<evidence type="ECO:0000256" key="2">
    <source>
        <dbReference type="ARBA" id="ARBA00022481"/>
    </source>
</evidence>
<gene>
    <name evidence="9" type="ORF">C9I57_21880</name>
</gene>
<comment type="similarity">
    <text evidence="3">Belongs to the methyl-accepting chemotaxis (MCP) protein family.</text>
</comment>
<feature type="compositionally biased region" description="Low complexity" evidence="5">
    <location>
        <begin position="558"/>
        <end position="571"/>
    </location>
</feature>
<organism evidence="9 10">
    <name type="scientific">Trinickia symbiotica</name>
    <dbReference type="NCBI Taxonomy" id="863227"/>
    <lineage>
        <taxon>Bacteria</taxon>
        <taxon>Pseudomonadati</taxon>
        <taxon>Pseudomonadota</taxon>
        <taxon>Betaproteobacteria</taxon>
        <taxon>Burkholderiales</taxon>
        <taxon>Burkholderiaceae</taxon>
        <taxon>Trinickia</taxon>
    </lineage>
</organism>
<evidence type="ECO:0000256" key="5">
    <source>
        <dbReference type="SAM" id="MobiDB-lite"/>
    </source>
</evidence>
<dbReference type="Pfam" id="PF00672">
    <property type="entry name" value="HAMP"/>
    <property type="match status" value="1"/>
</dbReference>
<proteinExistence type="inferred from homology"/>
<feature type="domain" description="HAMP" evidence="8">
    <location>
        <begin position="243"/>
        <end position="295"/>
    </location>
</feature>
<dbReference type="SMART" id="SM00304">
    <property type="entry name" value="HAMP"/>
    <property type="match status" value="1"/>
</dbReference>
<dbReference type="Pfam" id="PF05227">
    <property type="entry name" value="CHASE3"/>
    <property type="match status" value="1"/>
</dbReference>
<evidence type="ECO:0000256" key="4">
    <source>
        <dbReference type="PROSITE-ProRule" id="PRU00284"/>
    </source>
</evidence>
<evidence type="ECO:0000313" key="10">
    <source>
        <dbReference type="Proteomes" id="UP000240638"/>
    </source>
</evidence>
<accession>A0A2T3XQ57</accession>
<dbReference type="InterPro" id="IPR004090">
    <property type="entry name" value="Chemotax_Me-accpt_rcpt"/>
</dbReference>